<sequence length="329" mass="36724">MKTSFIKYGQKDGKDLCEITLKNNKGMEVKVLNYGATLEKVIFKGENMILSLPHPSDYSKERNFLGGTVGRICGRIKSGQWKHGDATVQLPKNDGENHIHGGIGTDMRVWDFRLDKRKDTAKVVLTLLDPDGNNGFPGNMKLTASYELDNDNSLLYKLEAVSDQMTIFNPANHTYFTLGEKSARDVWMNISADYFLPVSRDGLPIAGMESLKGTAFDFTQGKRISEALDSNDDQIKLRNGLDHPFILGCNRPAATLTTRKYQMTMSTNAPAIVVYTGNHFNNTGVASNIGQYDGVTLEAQCPPTSGSDLSEITLLPNEKFNRWAWWYFE</sequence>
<gene>
    <name evidence="4" type="ORF">J2Z60_000317</name>
</gene>
<dbReference type="PANTHER" id="PTHR10091:SF0">
    <property type="entry name" value="GALACTOSE MUTAROTASE"/>
    <property type="match status" value="1"/>
</dbReference>
<protein>
    <submittedName>
        <fullName evidence="4">Aldose 1-epimerase</fullName>
        <ecNumber evidence="4">5.1.3.3</ecNumber>
    </submittedName>
</protein>
<proteinExistence type="inferred from homology"/>
<dbReference type="EMBL" id="JAGGLU010000001">
    <property type="protein sequence ID" value="MBP2057155.1"/>
    <property type="molecule type" value="Genomic_DNA"/>
</dbReference>
<keyword evidence="2 4" id="KW-0413">Isomerase</keyword>
<organism evidence="4 5">
    <name type="scientific">Lactobacillus colini</name>
    <dbReference type="NCBI Taxonomy" id="1819254"/>
    <lineage>
        <taxon>Bacteria</taxon>
        <taxon>Bacillati</taxon>
        <taxon>Bacillota</taxon>
        <taxon>Bacilli</taxon>
        <taxon>Lactobacillales</taxon>
        <taxon>Lactobacillaceae</taxon>
        <taxon>Lactobacillus</taxon>
    </lineage>
</organism>
<reference evidence="4 5" key="1">
    <citation type="submission" date="2021-03" db="EMBL/GenBank/DDBJ databases">
        <title>Genomic Encyclopedia of Type Strains, Phase IV (KMG-IV): sequencing the most valuable type-strain genomes for metagenomic binning, comparative biology and taxonomic classification.</title>
        <authorList>
            <person name="Goeker M."/>
        </authorList>
    </citation>
    <scope>NUCLEOTIDE SEQUENCE [LARGE SCALE GENOMIC DNA]</scope>
    <source>
        <strain evidence="4 5">DSM 101872</strain>
    </source>
</reference>
<dbReference type="Proteomes" id="UP001519292">
    <property type="component" value="Unassembled WGS sequence"/>
</dbReference>
<comment type="similarity">
    <text evidence="1">Belongs to the aldose epimerase family.</text>
</comment>
<dbReference type="RefSeq" id="WP_209685718.1">
    <property type="nucleotide sequence ID" value="NZ_JAGGLU010000001.1"/>
</dbReference>
<dbReference type="GO" id="GO:0004034">
    <property type="term" value="F:aldose 1-epimerase activity"/>
    <property type="evidence" value="ECO:0007669"/>
    <property type="project" value="UniProtKB-EC"/>
</dbReference>
<evidence type="ECO:0000313" key="4">
    <source>
        <dbReference type="EMBL" id="MBP2057155.1"/>
    </source>
</evidence>
<evidence type="ECO:0000256" key="2">
    <source>
        <dbReference type="ARBA" id="ARBA00023235"/>
    </source>
</evidence>
<keyword evidence="5" id="KW-1185">Reference proteome</keyword>
<keyword evidence="3" id="KW-0119">Carbohydrate metabolism</keyword>
<accession>A0ABS4MBW7</accession>
<dbReference type="SUPFAM" id="SSF74650">
    <property type="entry name" value="Galactose mutarotase-like"/>
    <property type="match status" value="1"/>
</dbReference>
<evidence type="ECO:0000256" key="3">
    <source>
        <dbReference type="ARBA" id="ARBA00023277"/>
    </source>
</evidence>
<dbReference type="InterPro" id="IPR011013">
    <property type="entry name" value="Gal_mutarotase_sf_dom"/>
</dbReference>
<dbReference type="InterPro" id="IPR014718">
    <property type="entry name" value="GH-type_carb-bd"/>
</dbReference>
<dbReference type="PANTHER" id="PTHR10091">
    <property type="entry name" value="ALDOSE-1-EPIMERASE"/>
    <property type="match status" value="1"/>
</dbReference>
<dbReference type="EC" id="5.1.3.3" evidence="4"/>
<name>A0ABS4MBW7_9LACO</name>
<evidence type="ECO:0000256" key="1">
    <source>
        <dbReference type="ARBA" id="ARBA00006206"/>
    </source>
</evidence>
<dbReference type="CDD" id="cd09019">
    <property type="entry name" value="galactose_mutarotase_like"/>
    <property type="match status" value="1"/>
</dbReference>
<dbReference type="InterPro" id="IPR008183">
    <property type="entry name" value="Aldose_1/G6P_1-epimerase"/>
</dbReference>
<dbReference type="Pfam" id="PF01263">
    <property type="entry name" value="Aldose_epim"/>
    <property type="match status" value="1"/>
</dbReference>
<dbReference type="Gene3D" id="2.70.98.10">
    <property type="match status" value="1"/>
</dbReference>
<comment type="caution">
    <text evidence="4">The sequence shown here is derived from an EMBL/GenBank/DDBJ whole genome shotgun (WGS) entry which is preliminary data.</text>
</comment>
<evidence type="ECO:0000313" key="5">
    <source>
        <dbReference type="Proteomes" id="UP001519292"/>
    </source>
</evidence>
<dbReference type="InterPro" id="IPR047215">
    <property type="entry name" value="Galactose_mutarotase-like"/>
</dbReference>